<dbReference type="PRINTS" id="PR00727">
    <property type="entry name" value="LEADERPTASE"/>
</dbReference>
<name>A0A1M6I982_9FIRM</name>
<dbReference type="SUPFAM" id="SSF51306">
    <property type="entry name" value="LexA/Signal peptidase"/>
    <property type="match status" value="1"/>
</dbReference>
<dbReference type="InterPro" id="IPR019533">
    <property type="entry name" value="Peptidase_S26"/>
</dbReference>
<keyword evidence="7" id="KW-1133">Transmembrane helix</keyword>
<feature type="transmembrane region" description="Helical" evidence="7">
    <location>
        <begin position="12"/>
        <end position="35"/>
    </location>
</feature>
<dbReference type="InterPro" id="IPR036286">
    <property type="entry name" value="LexA/Signal_pep-like_sf"/>
</dbReference>
<evidence type="ECO:0000256" key="6">
    <source>
        <dbReference type="PIRSR" id="PIRSR600223-1"/>
    </source>
</evidence>
<dbReference type="NCBIfam" id="TIGR02227">
    <property type="entry name" value="sigpep_I_bact"/>
    <property type="match status" value="1"/>
</dbReference>
<dbReference type="PROSITE" id="PS00760">
    <property type="entry name" value="SPASE_I_2"/>
    <property type="match status" value="1"/>
</dbReference>
<dbReference type="Gene3D" id="2.10.109.10">
    <property type="entry name" value="Umud Fragment, subunit A"/>
    <property type="match status" value="1"/>
</dbReference>
<evidence type="ECO:0000256" key="7">
    <source>
        <dbReference type="RuleBase" id="RU362042"/>
    </source>
</evidence>
<evidence type="ECO:0000256" key="4">
    <source>
        <dbReference type="ARBA" id="ARBA00013208"/>
    </source>
</evidence>
<evidence type="ECO:0000256" key="5">
    <source>
        <dbReference type="ARBA" id="ARBA00022801"/>
    </source>
</evidence>
<comment type="catalytic activity">
    <reaction evidence="1 7">
        <text>Cleavage of hydrophobic, N-terminal signal or leader sequences from secreted and periplasmic proteins.</text>
        <dbReference type="EC" id="3.4.21.89"/>
    </reaction>
</comment>
<dbReference type="EC" id="3.4.21.89" evidence="4 7"/>
<organism evidence="9 10">
    <name type="scientific">Lutispora thermophila DSM 19022</name>
    <dbReference type="NCBI Taxonomy" id="1122184"/>
    <lineage>
        <taxon>Bacteria</taxon>
        <taxon>Bacillati</taxon>
        <taxon>Bacillota</taxon>
        <taxon>Clostridia</taxon>
        <taxon>Lutisporales</taxon>
        <taxon>Lutisporaceae</taxon>
        <taxon>Lutispora</taxon>
    </lineage>
</organism>
<gene>
    <name evidence="9" type="ORF">SAMN02745176_03140</name>
</gene>
<keyword evidence="10" id="KW-1185">Reference proteome</keyword>
<keyword evidence="7" id="KW-0645">Protease</keyword>
<comment type="similarity">
    <text evidence="3 7">Belongs to the peptidase S26 family.</text>
</comment>
<dbReference type="GO" id="GO:0004252">
    <property type="term" value="F:serine-type endopeptidase activity"/>
    <property type="evidence" value="ECO:0007669"/>
    <property type="project" value="InterPro"/>
</dbReference>
<dbReference type="CDD" id="cd06530">
    <property type="entry name" value="S26_SPase_I"/>
    <property type="match status" value="1"/>
</dbReference>
<dbReference type="Pfam" id="PF10502">
    <property type="entry name" value="Peptidase_S26"/>
    <property type="match status" value="1"/>
</dbReference>
<keyword evidence="5 7" id="KW-0378">Hydrolase</keyword>
<dbReference type="EMBL" id="FQZS01000028">
    <property type="protein sequence ID" value="SHJ30956.1"/>
    <property type="molecule type" value="Genomic_DNA"/>
</dbReference>
<accession>A0A1M6I982</accession>
<evidence type="ECO:0000313" key="9">
    <source>
        <dbReference type="EMBL" id="SHJ30956.1"/>
    </source>
</evidence>
<keyword evidence="7" id="KW-0472">Membrane</keyword>
<dbReference type="InterPro" id="IPR000223">
    <property type="entry name" value="Pept_S26A_signal_pept_1"/>
</dbReference>
<dbReference type="InterPro" id="IPR019758">
    <property type="entry name" value="Pept_S26A_signal_pept_1_CS"/>
</dbReference>
<dbReference type="STRING" id="1122184.SAMN02745176_03140"/>
<evidence type="ECO:0000313" key="10">
    <source>
        <dbReference type="Proteomes" id="UP000184442"/>
    </source>
</evidence>
<reference evidence="9 10" key="1">
    <citation type="submission" date="2016-11" db="EMBL/GenBank/DDBJ databases">
        <authorList>
            <person name="Jaros S."/>
            <person name="Januszkiewicz K."/>
            <person name="Wedrychowicz H."/>
        </authorList>
    </citation>
    <scope>NUCLEOTIDE SEQUENCE [LARGE SCALE GENOMIC DNA]</scope>
    <source>
        <strain evidence="9 10">DSM 19022</strain>
    </source>
</reference>
<dbReference type="Proteomes" id="UP000184442">
    <property type="component" value="Unassembled WGS sequence"/>
</dbReference>
<dbReference type="PROSITE" id="PS00761">
    <property type="entry name" value="SPASE_I_3"/>
    <property type="match status" value="1"/>
</dbReference>
<feature type="active site" evidence="6">
    <location>
        <position position="82"/>
    </location>
</feature>
<dbReference type="InterPro" id="IPR019757">
    <property type="entry name" value="Pept_S26A_signal_pept_1_Lys-AS"/>
</dbReference>
<evidence type="ECO:0000256" key="1">
    <source>
        <dbReference type="ARBA" id="ARBA00000677"/>
    </source>
</evidence>
<protein>
    <recommendedName>
        <fullName evidence="4 7">Signal peptidase I</fullName>
        <ecNumber evidence="4 7">3.4.21.89</ecNumber>
    </recommendedName>
</protein>
<dbReference type="PANTHER" id="PTHR43390">
    <property type="entry name" value="SIGNAL PEPTIDASE I"/>
    <property type="match status" value="1"/>
</dbReference>
<evidence type="ECO:0000256" key="3">
    <source>
        <dbReference type="ARBA" id="ARBA00009370"/>
    </source>
</evidence>
<feature type="domain" description="Peptidase S26" evidence="8">
    <location>
        <begin position="10"/>
        <end position="165"/>
    </location>
</feature>
<dbReference type="GO" id="GO:0006465">
    <property type="term" value="P:signal peptide processing"/>
    <property type="evidence" value="ECO:0007669"/>
    <property type="project" value="InterPro"/>
</dbReference>
<dbReference type="PANTHER" id="PTHR43390:SF1">
    <property type="entry name" value="CHLOROPLAST PROCESSING PEPTIDASE"/>
    <property type="match status" value="1"/>
</dbReference>
<proteinExistence type="inferred from homology"/>
<dbReference type="RefSeq" id="WP_175548437.1">
    <property type="nucleotide sequence ID" value="NZ_FQZS01000028.1"/>
</dbReference>
<keyword evidence="7" id="KW-0812">Transmembrane</keyword>
<dbReference type="AlphaFoldDB" id="A0A1M6I982"/>
<comment type="subcellular location">
    <subcellularLocation>
        <location evidence="2">Cell membrane</location>
        <topology evidence="2">Single-pass type II membrane protein</topology>
    </subcellularLocation>
    <subcellularLocation>
        <location evidence="7">Membrane</location>
        <topology evidence="7">Single-pass type II membrane protein</topology>
    </subcellularLocation>
</comment>
<feature type="active site" evidence="6">
    <location>
        <position position="40"/>
    </location>
</feature>
<evidence type="ECO:0000259" key="8">
    <source>
        <dbReference type="Pfam" id="PF10502"/>
    </source>
</evidence>
<dbReference type="GO" id="GO:0009003">
    <property type="term" value="F:signal peptidase activity"/>
    <property type="evidence" value="ECO:0007669"/>
    <property type="project" value="UniProtKB-EC"/>
</dbReference>
<dbReference type="GO" id="GO:0005886">
    <property type="term" value="C:plasma membrane"/>
    <property type="evidence" value="ECO:0007669"/>
    <property type="project" value="UniProtKB-SubCell"/>
</dbReference>
<evidence type="ECO:0000256" key="2">
    <source>
        <dbReference type="ARBA" id="ARBA00004401"/>
    </source>
</evidence>
<sequence>MSENIRKEIISWIKLVATAFIIAFLLKTYIFQIAYVKGPSMEPTLYEGQILIVSKLSYRVGEPSRGDIVVLSDNLEHKDLIKRVIGLPGDNVDIRDGYVYIDGELLKEDYIQVPTYANEFQQSQVPENKYFVLGDNRPESRDSRSDSLGFVDRENILGKAVFRLWPLNKFGTIK</sequence>